<feature type="region of interest" description="Disordered" evidence="1">
    <location>
        <begin position="97"/>
        <end position="127"/>
    </location>
</feature>
<evidence type="ECO:0000256" key="1">
    <source>
        <dbReference type="SAM" id="MobiDB-lite"/>
    </source>
</evidence>
<evidence type="ECO:0000313" key="3">
    <source>
        <dbReference type="Proteomes" id="UP001642483"/>
    </source>
</evidence>
<reference evidence="2 3" key="1">
    <citation type="submission" date="2024-02" db="EMBL/GenBank/DDBJ databases">
        <authorList>
            <person name="Daric V."/>
            <person name="Darras S."/>
        </authorList>
    </citation>
    <scope>NUCLEOTIDE SEQUENCE [LARGE SCALE GENOMIC DNA]</scope>
</reference>
<proteinExistence type="predicted"/>
<dbReference type="Proteomes" id="UP001642483">
    <property type="component" value="Unassembled WGS sequence"/>
</dbReference>
<protein>
    <submittedName>
        <fullName evidence="2">Uncharacterized protein</fullName>
    </submittedName>
</protein>
<name>A0ABP0H2J8_CLALP</name>
<keyword evidence="3" id="KW-1185">Reference proteome</keyword>
<feature type="compositionally biased region" description="Acidic residues" evidence="1">
    <location>
        <begin position="106"/>
        <end position="121"/>
    </location>
</feature>
<comment type="caution">
    <text evidence="2">The sequence shown here is derived from an EMBL/GenBank/DDBJ whole genome shotgun (WGS) entry which is preliminary data.</text>
</comment>
<evidence type="ECO:0000313" key="2">
    <source>
        <dbReference type="EMBL" id="CAK8698102.1"/>
    </source>
</evidence>
<organism evidence="2 3">
    <name type="scientific">Clavelina lepadiformis</name>
    <name type="common">Light-bulb sea squirt</name>
    <name type="synonym">Ascidia lepadiformis</name>
    <dbReference type="NCBI Taxonomy" id="159417"/>
    <lineage>
        <taxon>Eukaryota</taxon>
        <taxon>Metazoa</taxon>
        <taxon>Chordata</taxon>
        <taxon>Tunicata</taxon>
        <taxon>Ascidiacea</taxon>
        <taxon>Aplousobranchia</taxon>
        <taxon>Clavelinidae</taxon>
        <taxon>Clavelina</taxon>
    </lineage>
</organism>
<sequence length="127" mass="14983">MKKAIQFWKRPVHRKLNGQDIINELQLHAPEGIKYEIWLVSKDESVSIESVLKSRGRQTNDKKKKRKRLKMNGSILTNEEFNEQVENFEANGTIAKMRKAGKRNADEDEEINSLDLEEEEEIERRME</sequence>
<accession>A0ABP0H2J8</accession>
<dbReference type="EMBL" id="CAWYQH010000174">
    <property type="protein sequence ID" value="CAK8698102.1"/>
    <property type="molecule type" value="Genomic_DNA"/>
</dbReference>
<gene>
    <name evidence="2" type="ORF">CVLEPA_LOCUS31575</name>
</gene>